<evidence type="ECO:0000259" key="3">
    <source>
        <dbReference type="Pfam" id="PF01494"/>
    </source>
</evidence>
<evidence type="ECO:0000256" key="1">
    <source>
        <dbReference type="ARBA" id="ARBA00022630"/>
    </source>
</evidence>
<comment type="caution">
    <text evidence="4">The sequence shown here is derived from an EMBL/GenBank/DDBJ whole genome shotgun (WGS) entry which is preliminary data.</text>
</comment>
<reference evidence="4 5" key="1">
    <citation type="submission" date="2020-08" db="EMBL/GenBank/DDBJ databases">
        <title>Genomic Encyclopedia of Type Strains, Phase IV (KMG-IV): sequencing the most valuable type-strain genomes for metagenomic binning, comparative biology and taxonomic classification.</title>
        <authorList>
            <person name="Goeker M."/>
        </authorList>
    </citation>
    <scope>NUCLEOTIDE SEQUENCE [LARGE SCALE GENOMIC DNA]</scope>
    <source>
        <strain evidence="4 5">DSM 103733</strain>
    </source>
</reference>
<proteinExistence type="predicted"/>
<dbReference type="GO" id="GO:0018666">
    <property type="term" value="F:2,4-dichlorophenol 6-monooxygenase activity"/>
    <property type="evidence" value="ECO:0007669"/>
    <property type="project" value="UniProtKB-EC"/>
</dbReference>
<feature type="domain" description="FAD-binding" evidence="3">
    <location>
        <begin position="2"/>
        <end position="253"/>
    </location>
</feature>
<name>A0A841JTD8_9BACT</name>
<dbReference type="InterPro" id="IPR050641">
    <property type="entry name" value="RIFMO-like"/>
</dbReference>
<keyword evidence="4" id="KW-0503">Monooxygenase</keyword>
<dbReference type="Proteomes" id="UP000538666">
    <property type="component" value="Unassembled WGS sequence"/>
</dbReference>
<dbReference type="GO" id="GO:0071949">
    <property type="term" value="F:FAD binding"/>
    <property type="evidence" value="ECO:0007669"/>
    <property type="project" value="InterPro"/>
</dbReference>
<sequence>MDLPQNLLEPILVKAAAARGTDIRFGTEYVSHVQDESGVTATVRDRLSGESYEIRAQYLIGADGGRSKVAEDIALPMEGTMGNAGSYNIVFHADLTKYAAHRPGLLYFILQSGLEKDGLGIGLIRLVRRWYEWMLVSGYDLNGPAPDLSEAEAIRLVRKMVGDPELAVKITSTSLWTVNNQYATSYRDRRVFCMGDAVHRHPPNNGLGSNTSMQDAYNLSWKLAFLIQGKSGAGLLDSYSAERAPVGKQVVLRANKSIESYLPVFETIGLLAPGNAAQKQSAIDARKAATSDGLAQREQIRVAVANKTHEYNAHGVEMGQFYSSSAVVSDGVPVPQYEDDPELYFHPTTSPGARLPHVWLQRDGKAVSTLDIAGKGRFSIFTGIDGRFWAKAAEESSNVLGFAITVCIIGPGQEITDLYGDWALAREMEEGGCLLVRPDGFVAWRAQKPASNVNEAQRLLLQALRQTLSLQVESEQDATSARSLEVFA</sequence>
<dbReference type="Pfam" id="PF21274">
    <property type="entry name" value="Rng_hyd_C"/>
    <property type="match status" value="1"/>
</dbReference>
<evidence type="ECO:0000313" key="5">
    <source>
        <dbReference type="Proteomes" id="UP000538666"/>
    </source>
</evidence>
<protein>
    <submittedName>
        <fullName evidence="4">2,4-dichlorophenol 6-monooxygenase</fullName>
        <ecNumber evidence="4">1.14.13.20</ecNumber>
    </submittedName>
</protein>
<dbReference type="Pfam" id="PF01494">
    <property type="entry name" value="FAD_binding_3"/>
    <property type="match status" value="1"/>
</dbReference>
<evidence type="ECO:0000256" key="2">
    <source>
        <dbReference type="ARBA" id="ARBA00022827"/>
    </source>
</evidence>
<dbReference type="Gene3D" id="3.40.30.120">
    <property type="match status" value="1"/>
</dbReference>
<keyword evidence="4" id="KW-0560">Oxidoreductase</keyword>
<accession>A0A841JTD8</accession>
<dbReference type="SUPFAM" id="SSF51905">
    <property type="entry name" value="FAD/NAD(P)-binding domain"/>
    <property type="match status" value="1"/>
</dbReference>
<keyword evidence="2" id="KW-0274">FAD</keyword>
<gene>
    <name evidence="4" type="ORF">HNQ77_002629</name>
</gene>
<dbReference type="Gene3D" id="3.50.50.60">
    <property type="entry name" value="FAD/NAD(P)-binding domain"/>
    <property type="match status" value="2"/>
</dbReference>
<keyword evidence="5" id="KW-1185">Reference proteome</keyword>
<organism evidence="4 5">
    <name type="scientific">Silvibacterium bohemicum</name>
    <dbReference type="NCBI Taxonomy" id="1577686"/>
    <lineage>
        <taxon>Bacteria</taxon>
        <taxon>Pseudomonadati</taxon>
        <taxon>Acidobacteriota</taxon>
        <taxon>Terriglobia</taxon>
        <taxon>Terriglobales</taxon>
        <taxon>Acidobacteriaceae</taxon>
        <taxon>Silvibacterium</taxon>
    </lineage>
</organism>
<dbReference type="EC" id="1.14.13.20" evidence="4"/>
<dbReference type="PANTHER" id="PTHR43004">
    <property type="entry name" value="TRK SYSTEM POTASSIUM UPTAKE PROTEIN"/>
    <property type="match status" value="1"/>
</dbReference>
<dbReference type="PRINTS" id="PR00420">
    <property type="entry name" value="RNGMNOXGNASE"/>
</dbReference>
<dbReference type="PANTHER" id="PTHR43004:SF8">
    <property type="entry name" value="FAD-BINDING DOMAIN-CONTAINING PROTEIN-RELATED"/>
    <property type="match status" value="1"/>
</dbReference>
<dbReference type="AlphaFoldDB" id="A0A841JTD8"/>
<dbReference type="EMBL" id="JACHEK010000005">
    <property type="protein sequence ID" value="MBB6144673.1"/>
    <property type="molecule type" value="Genomic_DNA"/>
</dbReference>
<dbReference type="InterPro" id="IPR036188">
    <property type="entry name" value="FAD/NAD-bd_sf"/>
</dbReference>
<evidence type="ECO:0000313" key="4">
    <source>
        <dbReference type="EMBL" id="MBB6144673.1"/>
    </source>
</evidence>
<dbReference type="InterPro" id="IPR002938">
    <property type="entry name" value="FAD-bd"/>
</dbReference>
<keyword evidence="1" id="KW-0285">Flavoprotein</keyword>